<dbReference type="Proteomes" id="UP000787635">
    <property type="component" value="Unassembled WGS sequence"/>
</dbReference>
<evidence type="ECO:0000313" key="3">
    <source>
        <dbReference type="EMBL" id="NKC31833.1"/>
    </source>
</evidence>
<protein>
    <submittedName>
        <fullName evidence="3">DNA repair exonuclease</fullName>
    </submittedName>
</protein>
<dbReference type="PANTHER" id="PTHR30337:SF7">
    <property type="entry name" value="PHOSPHOESTERASE"/>
    <property type="match status" value="1"/>
</dbReference>
<sequence length="403" mass="43467">MKFLHAADIHLDSPLSGLQSRADLPPDLLRDCTRRAFAAMIDLAIAEEVAFVIIAGDLYDGDWKDFSTGLFVAAQMKRLGRPCFLLRGNHDARSVITRDLALPANVFEFSTRTCQTHEVGGLSVVLHGHSFPNRAVPEDLTPGYPEPRRGWLNIGVLHTSGNDPGEHETYAPCDPGLLRLKGYDYWALGHIHRRQVLAERPWIVFPGNTQGRHIRETGAKGCSLVTVEEGQVVAVEHRAVDNLRWALLEVEAAEEAPLASRLAEAVGRALAEAEDRPVLARLLLTGEALPGLATDAERLAAECRNAAIEAGGTLFIEAVRLRTRPRRGLEAAALDPLRAAFEAGLADPARSAALLADLATLRAKVPAPAREALDLPQDAEGLARLGEEAWALAAAAIAAEQPG</sequence>
<dbReference type="InterPro" id="IPR014576">
    <property type="entry name" value="Pesterase_YhaO"/>
</dbReference>
<evidence type="ECO:0000313" key="4">
    <source>
        <dbReference type="Proteomes" id="UP000787635"/>
    </source>
</evidence>
<dbReference type="InterPro" id="IPR050535">
    <property type="entry name" value="DNA_Repair-Maintenance_Comp"/>
</dbReference>
<evidence type="ECO:0000259" key="2">
    <source>
        <dbReference type="Pfam" id="PF00149"/>
    </source>
</evidence>
<dbReference type="InterPro" id="IPR004843">
    <property type="entry name" value="Calcineurin-like_PHP"/>
</dbReference>
<evidence type="ECO:0000256" key="1">
    <source>
        <dbReference type="ARBA" id="ARBA00022801"/>
    </source>
</evidence>
<dbReference type="InterPro" id="IPR029052">
    <property type="entry name" value="Metallo-depent_PP-like"/>
</dbReference>
<accession>A0ABX1E4A7</accession>
<dbReference type="GO" id="GO:0004527">
    <property type="term" value="F:exonuclease activity"/>
    <property type="evidence" value="ECO:0007669"/>
    <property type="project" value="UniProtKB-KW"/>
</dbReference>
<dbReference type="RefSeq" id="WP_168031260.1">
    <property type="nucleotide sequence ID" value="NZ_JAAVNE010000019.1"/>
</dbReference>
<dbReference type="Gene3D" id="3.60.21.10">
    <property type="match status" value="1"/>
</dbReference>
<dbReference type="EMBL" id="JAAVNE010000019">
    <property type="protein sequence ID" value="NKC31833.1"/>
    <property type="molecule type" value="Genomic_DNA"/>
</dbReference>
<reference evidence="3 4" key="1">
    <citation type="submission" date="2020-03" db="EMBL/GenBank/DDBJ databases">
        <title>Roseomonas selenitidurans sp. nov. isolated from urban soil.</title>
        <authorList>
            <person name="Liu H."/>
        </authorList>
    </citation>
    <scope>NUCLEOTIDE SEQUENCE [LARGE SCALE GENOMIC DNA]</scope>
    <source>
        <strain evidence="3 4">BU-1</strain>
    </source>
</reference>
<keyword evidence="3" id="KW-0540">Nuclease</keyword>
<organism evidence="3 4">
    <name type="scientific">Falsiroseomonas selenitidurans</name>
    <dbReference type="NCBI Taxonomy" id="2716335"/>
    <lineage>
        <taxon>Bacteria</taxon>
        <taxon>Pseudomonadati</taxon>
        <taxon>Pseudomonadota</taxon>
        <taxon>Alphaproteobacteria</taxon>
        <taxon>Acetobacterales</taxon>
        <taxon>Roseomonadaceae</taxon>
        <taxon>Falsiroseomonas</taxon>
    </lineage>
</organism>
<keyword evidence="3" id="KW-0269">Exonuclease</keyword>
<dbReference type="PIRSF" id="PIRSF033091">
    <property type="entry name" value="Pesterase_YhaO"/>
    <property type="match status" value="1"/>
</dbReference>
<dbReference type="PANTHER" id="PTHR30337">
    <property type="entry name" value="COMPONENT OF ATP-DEPENDENT DSDNA EXONUCLEASE"/>
    <property type="match status" value="1"/>
</dbReference>
<keyword evidence="1" id="KW-0378">Hydrolase</keyword>
<name>A0ABX1E4A7_9PROT</name>
<gene>
    <name evidence="3" type="ORF">HEQ75_13290</name>
</gene>
<dbReference type="InterPro" id="IPR041796">
    <property type="entry name" value="Mre11_N"/>
</dbReference>
<feature type="domain" description="Calcineurin-like phosphoesterase" evidence="2">
    <location>
        <begin position="1"/>
        <end position="193"/>
    </location>
</feature>
<dbReference type="CDD" id="cd00840">
    <property type="entry name" value="MPP_Mre11_N"/>
    <property type="match status" value="1"/>
</dbReference>
<comment type="caution">
    <text evidence="3">The sequence shown here is derived from an EMBL/GenBank/DDBJ whole genome shotgun (WGS) entry which is preliminary data.</text>
</comment>
<proteinExistence type="predicted"/>
<dbReference type="SUPFAM" id="SSF56300">
    <property type="entry name" value="Metallo-dependent phosphatases"/>
    <property type="match status" value="1"/>
</dbReference>
<dbReference type="Pfam" id="PF00149">
    <property type="entry name" value="Metallophos"/>
    <property type="match status" value="1"/>
</dbReference>
<keyword evidence="4" id="KW-1185">Reference proteome</keyword>